<dbReference type="PROSITE" id="PS51085">
    <property type="entry name" value="2FE2S_FER_2"/>
    <property type="match status" value="1"/>
</dbReference>
<dbReference type="Pfam" id="PF01799">
    <property type="entry name" value="Fer2_2"/>
    <property type="match status" value="1"/>
</dbReference>
<comment type="caution">
    <text evidence="7">The sequence shown here is derived from an EMBL/GenBank/DDBJ whole genome shotgun (WGS) entry which is preliminary data.</text>
</comment>
<dbReference type="PANTHER" id="PTHR44379:SF5">
    <property type="entry name" value="OXIDOREDUCTASE WITH IRON-SULFUR SUBUNIT"/>
    <property type="match status" value="1"/>
</dbReference>
<dbReference type="InterPro" id="IPR051452">
    <property type="entry name" value="Diverse_Oxidoreductases"/>
</dbReference>
<dbReference type="Gene3D" id="3.10.20.30">
    <property type="match status" value="1"/>
</dbReference>
<keyword evidence="1" id="KW-0001">2Fe-2S</keyword>
<sequence length="159" mass="17018">MSGRVSVSFRLNGSDCTAEVEPRQTVADLLRAMHLTGTPVGCEQGVCGSCTVIVDDDPARACLMFACQLEGRSLRTVEGLATGGRLHALQEAFDEEDAVQCGFCTPGFLMLAAAALEHDPFLNDDAIDALVSMNLCRCTGYGPIRRAIRRAAKEARRAP</sequence>
<proteinExistence type="predicted"/>
<dbReference type="SUPFAM" id="SSF47741">
    <property type="entry name" value="CO dehydrogenase ISP C-domain like"/>
    <property type="match status" value="1"/>
</dbReference>
<protein>
    <submittedName>
        <fullName evidence="7">Carbon-monoxide dehydrogenase small subunit</fullName>
        <ecNumber evidence="7">1.2.7.4</ecNumber>
    </submittedName>
</protein>
<evidence type="ECO:0000256" key="1">
    <source>
        <dbReference type="ARBA" id="ARBA00022714"/>
    </source>
</evidence>
<gene>
    <name evidence="7" type="ORF">J2S73_002463</name>
</gene>
<dbReference type="PANTHER" id="PTHR44379">
    <property type="entry name" value="OXIDOREDUCTASE WITH IRON-SULFUR SUBUNIT"/>
    <property type="match status" value="1"/>
</dbReference>
<dbReference type="Proteomes" id="UP001229244">
    <property type="component" value="Unassembled WGS sequence"/>
</dbReference>
<keyword evidence="5" id="KW-0411">Iron-sulfur</keyword>
<dbReference type="Gene3D" id="1.10.150.120">
    <property type="entry name" value="[2Fe-2S]-binding domain"/>
    <property type="match status" value="1"/>
</dbReference>
<evidence type="ECO:0000256" key="4">
    <source>
        <dbReference type="ARBA" id="ARBA00023004"/>
    </source>
</evidence>
<accession>A0AAE3VPZ4</accession>
<evidence type="ECO:0000256" key="2">
    <source>
        <dbReference type="ARBA" id="ARBA00022723"/>
    </source>
</evidence>
<evidence type="ECO:0000256" key="5">
    <source>
        <dbReference type="ARBA" id="ARBA00023014"/>
    </source>
</evidence>
<evidence type="ECO:0000256" key="3">
    <source>
        <dbReference type="ARBA" id="ARBA00023002"/>
    </source>
</evidence>
<dbReference type="InterPro" id="IPR001041">
    <property type="entry name" value="2Fe-2S_ferredoxin-type"/>
</dbReference>
<dbReference type="GO" id="GO:0043885">
    <property type="term" value="F:anaerobic carbon-monoxide dehydrogenase activity"/>
    <property type="evidence" value="ECO:0007669"/>
    <property type="project" value="UniProtKB-EC"/>
</dbReference>
<evidence type="ECO:0000313" key="7">
    <source>
        <dbReference type="EMBL" id="MDQ0316006.1"/>
    </source>
</evidence>
<name>A0AAE3VPZ4_9HYPH</name>
<dbReference type="InterPro" id="IPR012675">
    <property type="entry name" value="Beta-grasp_dom_sf"/>
</dbReference>
<dbReference type="GO" id="GO:0046872">
    <property type="term" value="F:metal ion binding"/>
    <property type="evidence" value="ECO:0007669"/>
    <property type="project" value="UniProtKB-KW"/>
</dbReference>
<dbReference type="SUPFAM" id="SSF54292">
    <property type="entry name" value="2Fe-2S ferredoxin-like"/>
    <property type="match status" value="1"/>
</dbReference>
<evidence type="ECO:0000259" key="6">
    <source>
        <dbReference type="PROSITE" id="PS51085"/>
    </source>
</evidence>
<keyword evidence="4" id="KW-0408">Iron</keyword>
<dbReference type="EC" id="1.2.7.4" evidence="7"/>
<dbReference type="EMBL" id="JAUSUL010000002">
    <property type="protein sequence ID" value="MDQ0316006.1"/>
    <property type="molecule type" value="Genomic_DNA"/>
</dbReference>
<evidence type="ECO:0000313" key="8">
    <source>
        <dbReference type="Proteomes" id="UP001229244"/>
    </source>
</evidence>
<organism evidence="7 8">
    <name type="scientific">Amorphus orientalis</name>
    <dbReference type="NCBI Taxonomy" id="649198"/>
    <lineage>
        <taxon>Bacteria</taxon>
        <taxon>Pseudomonadati</taxon>
        <taxon>Pseudomonadota</taxon>
        <taxon>Alphaproteobacteria</taxon>
        <taxon>Hyphomicrobiales</taxon>
        <taxon>Amorphaceae</taxon>
        <taxon>Amorphus</taxon>
    </lineage>
</organism>
<feature type="domain" description="2Fe-2S ferredoxin-type" evidence="6">
    <location>
        <begin position="5"/>
        <end position="80"/>
    </location>
</feature>
<dbReference type="Pfam" id="PF00111">
    <property type="entry name" value="Fer2"/>
    <property type="match status" value="1"/>
</dbReference>
<dbReference type="CDD" id="cd00207">
    <property type="entry name" value="fer2"/>
    <property type="match status" value="1"/>
</dbReference>
<dbReference type="PROSITE" id="PS00197">
    <property type="entry name" value="2FE2S_FER_1"/>
    <property type="match status" value="1"/>
</dbReference>
<dbReference type="GO" id="GO:0051537">
    <property type="term" value="F:2 iron, 2 sulfur cluster binding"/>
    <property type="evidence" value="ECO:0007669"/>
    <property type="project" value="UniProtKB-KW"/>
</dbReference>
<keyword evidence="8" id="KW-1185">Reference proteome</keyword>
<keyword evidence="2" id="KW-0479">Metal-binding</keyword>
<dbReference type="InterPro" id="IPR036010">
    <property type="entry name" value="2Fe-2S_ferredoxin-like_sf"/>
</dbReference>
<dbReference type="RefSeq" id="WP_306885833.1">
    <property type="nucleotide sequence ID" value="NZ_JAUSUL010000002.1"/>
</dbReference>
<keyword evidence="3 7" id="KW-0560">Oxidoreductase</keyword>
<dbReference type="InterPro" id="IPR002888">
    <property type="entry name" value="2Fe-2S-bd"/>
</dbReference>
<dbReference type="AlphaFoldDB" id="A0AAE3VPZ4"/>
<dbReference type="InterPro" id="IPR036884">
    <property type="entry name" value="2Fe-2S-bd_dom_sf"/>
</dbReference>
<reference evidence="7" key="1">
    <citation type="submission" date="2023-07" db="EMBL/GenBank/DDBJ databases">
        <title>Genomic Encyclopedia of Type Strains, Phase IV (KMG-IV): sequencing the most valuable type-strain genomes for metagenomic binning, comparative biology and taxonomic classification.</title>
        <authorList>
            <person name="Goeker M."/>
        </authorList>
    </citation>
    <scope>NUCLEOTIDE SEQUENCE</scope>
    <source>
        <strain evidence="7">DSM 21202</strain>
    </source>
</reference>
<dbReference type="InterPro" id="IPR006058">
    <property type="entry name" value="2Fe2S_fd_BS"/>
</dbReference>